<protein>
    <submittedName>
        <fullName evidence="1">Uncharacterized protein</fullName>
    </submittedName>
</protein>
<evidence type="ECO:0000313" key="3">
    <source>
        <dbReference type="Proteomes" id="UP000183760"/>
    </source>
</evidence>
<name>A0A511TCE3_MYXFU</name>
<reference evidence="2 3" key="1">
    <citation type="submission" date="2016-10" db="EMBL/GenBank/DDBJ databases">
        <authorList>
            <person name="Varghese N."/>
            <person name="Submissions S."/>
        </authorList>
    </citation>
    <scope>NUCLEOTIDE SEQUENCE [LARGE SCALE GENOMIC DNA]</scope>
    <source>
        <strain evidence="2 3">DSM 16525</strain>
    </source>
</reference>
<dbReference type="EMBL" id="BJXR01000050">
    <property type="protein sequence ID" value="GEN11851.1"/>
    <property type="molecule type" value="Genomic_DNA"/>
</dbReference>
<dbReference type="EMBL" id="FOIB01000013">
    <property type="protein sequence ID" value="SEU38642.1"/>
    <property type="molecule type" value="Genomic_DNA"/>
</dbReference>
<gene>
    <name evidence="1" type="ORF">MFU01_68880</name>
    <name evidence="2" type="ORF">SAMN05443572_113141</name>
</gene>
<evidence type="ECO:0000313" key="4">
    <source>
        <dbReference type="Proteomes" id="UP000321514"/>
    </source>
</evidence>
<dbReference type="RefSeq" id="WP_245772613.1">
    <property type="nucleotide sequence ID" value="NZ_BJXR01000050.1"/>
</dbReference>
<sequence>MGVRWMLGWTLPLVALGYAEASSEAVVTPSTQGAPAPESPPRVELSYQDPSCNPAEAQQCLCVGSVGSAESALRELGLDAQVLRTTGVPCIRGDFDKDGAPDYAFPGKGFSCNGSVPVRVLFTSKGLVREVQSLPREVSCLQLYLPNKKPGRHGVPATSRDALVDWGEGNATWFYRYDGKRWNATRHLSESH</sequence>
<reference evidence="1 4" key="2">
    <citation type="submission" date="2019-07" db="EMBL/GenBank/DDBJ databases">
        <title>Whole genome shotgun sequence of Myxococcus fulvus NBRC 100333.</title>
        <authorList>
            <person name="Hosoyama A."/>
            <person name="Uohara A."/>
            <person name="Ohji S."/>
            <person name="Ichikawa N."/>
        </authorList>
    </citation>
    <scope>NUCLEOTIDE SEQUENCE [LARGE SCALE GENOMIC DNA]</scope>
    <source>
        <strain evidence="1 4">NBRC 100333</strain>
    </source>
</reference>
<dbReference type="Proteomes" id="UP000183760">
    <property type="component" value="Unassembled WGS sequence"/>
</dbReference>
<evidence type="ECO:0000313" key="2">
    <source>
        <dbReference type="EMBL" id="SEU38642.1"/>
    </source>
</evidence>
<comment type="caution">
    <text evidence="1">The sequence shown here is derived from an EMBL/GenBank/DDBJ whole genome shotgun (WGS) entry which is preliminary data.</text>
</comment>
<dbReference type="AlphaFoldDB" id="A0A511TCE3"/>
<organism evidence="1 4">
    <name type="scientific">Myxococcus fulvus</name>
    <dbReference type="NCBI Taxonomy" id="33"/>
    <lineage>
        <taxon>Bacteria</taxon>
        <taxon>Pseudomonadati</taxon>
        <taxon>Myxococcota</taxon>
        <taxon>Myxococcia</taxon>
        <taxon>Myxococcales</taxon>
        <taxon>Cystobacterineae</taxon>
        <taxon>Myxococcaceae</taxon>
        <taxon>Myxococcus</taxon>
    </lineage>
</organism>
<keyword evidence="3" id="KW-1185">Reference proteome</keyword>
<proteinExistence type="predicted"/>
<dbReference type="Proteomes" id="UP000321514">
    <property type="component" value="Unassembled WGS sequence"/>
</dbReference>
<evidence type="ECO:0000313" key="1">
    <source>
        <dbReference type="EMBL" id="GEN11851.1"/>
    </source>
</evidence>
<accession>A0A511TCE3</accession>
<dbReference type="STRING" id="1334629.MFUL124B02_10450"/>